<sequence>MPRKRKEEVTLEPAGGRSQAPKSSRSQPCLYTSTALAPSRQPEFPFGKLRGLIRKRLGATSSIFARAWGMM</sequence>
<proteinExistence type="predicted"/>
<protein>
    <submittedName>
        <fullName evidence="2">Uncharacterized protein</fullName>
    </submittedName>
</protein>
<reference evidence="2 3" key="1">
    <citation type="submission" date="2024-04" db="EMBL/GenBank/DDBJ databases">
        <title>Biological Control Activity of Plant Growth Promoting Rhizobacteria Burkholderia pyrrocinia BX1 against Tobacco black shank Introduction Tobacco black shank (TBS) caused by the oomycete Phytophthora. nicotianae (P. nicotianae) has become a destructive soil.</title>
        <authorList>
            <person name="Liu X."/>
            <person name="Shu C."/>
        </authorList>
    </citation>
    <scope>NUCLEOTIDE SEQUENCE [LARGE SCALE GENOMIC DNA]</scope>
    <source>
        <strain evidence="2 3">BX1</strain>
        <plasmid evidence="2 3">unnamed</plasmid>
    </source>
</reference>
<organism evidence="2 3">
    <name type="scientific">Burkholderia pyrrocinia</name>
    <name type="common">Pseudomonas pyrrocinia</name>
    <dbReference type="NCBI Taxonomy" id="60550"/>
    <lineage>
        <taxon>Bacteria</taxon>
        <taxon>Pseudomonadati</taxon>
        <taxon>Pseudomonadota</taxon>
        <taxon>Betaproteobacteria</taxon>
        <taxon>Burkholderiales</taxon>
        <taxon>Burkholderiaceae</taxon>
        <taxon>Burkholderia</taxon>
        <taxon>Burkholderia cepacia complex</taxon>
    </lineage>
</organism>
<geneLocation type="plasmid" evidence="2 3">
    <name>unnamed</name>
</geneLocation>
<evidence type="ECO:0000313" key="3">
    <source>
        <dbReference type="Proteomes" id="UP001484179"/>
    </source>
</evidence>
<dbReference type="Proteomes" id="UP001484179">
    <property type="component" value="Plasmid unnamed"/>
</dbReference>
<evidence type="ECO:0000256" key="1">
    <source>
        <dbReference type="SAM" id="MobiDB-lite"/>
    </source>
</evidence>
<feature type="compositionally biased region" description="Polar residues" evidence="1">
    <location>
        <begin position="20"/>
        <end position="29"/>
    </location>
</feature>
<keyword evidence="2" id="KW-0614">Plasmid</keyword>
<accession>A0ABZ3BX61</accession>
<keyword evidence="3" id="KW-1185">Reference proteome</keyword>
<name>A0ABZ3BX61_BURPY</name>
<dbReference type="RefSeq" id="WP_342312394.1">
    <property type="nucleotide sequence ID" value="NZ_CP150851.1"/>
</dbReference>
<feature type="region of interest" description="Disordered" evidence="1">
    <location>
        <begin position="1"/>
        <end position="29"/>
    </location>
</feature>
<evidence type="ECO:0000313" key="2">
    <source>
        <dbReference type="EMBL" id="WZW59179.1"/>
    </source>
</evidence>
<dbReference type="EMBL" id="CP150851">
    <property type="protein sequence ID" value="WZW59179.1"/>
    <property type="molecule type" value="Genomic_DNA"/>
</dbReference>
<gene>
    <name evidence="2" type="ORF">WN985_32985</name>
</gene>